<gene>
    <name evidence="1" type="ORF">JRQ81_013112</name>
</gene>
<accession>A0A9Q0Y0H3</accession>
<reference evidence="1" key="1">
    <citation type="journal article" date="2023" name="DNA Res.">
        <title>Chromosome-level genome assembly of Phrynocephalus forsythii using third-generation DNA sequencing and Hi-C analysis.</title>
        <authorList>
            <person name="Qi Y."/>
            <person name="Zhao W."/>
            <person name="Zhao Y."/>
            <person name="Niu C."/>
            <person name="Cao S."/>
            <person name="Zhang Y."/>
        </authorList>
    </citation>
    <scope>NUCLEOTIDE SEQUENCE</scope>
    <source>
        <tissue evidence="1">Muscle</tissue>
    </source>
</reference>
<protein>
    <submittedName>
        <fullName evidence="1">Uncharacterized protein</fullName>
    </submittedName>
</protein>
<sequence length="149" mass="18078">MVNLKKIKLERYRELERKILLKWYRTPAQLAYMIKGMKPNCWHCKGKERWYSHVWWECPKVIVFWEKVWGKRTSLCKVKLNIDADLIFMGVLGNNRISKQNQDTFKSMLLAAHAVIAYGWKENSKWTLERWNDYLYEFIQSDILDCLKQ</sequence>
<dbReference type="EMBL" id="JAPFRF010000004">
    <property type="protein sequence ID" value="KAJ7335171.1"/>
    <property type="molecule type" value="Genomic_DNA"/>
</dbReference>
<proteinExistence type="predicted"/>
<name>A0A9Q0Y0H3_9SAUR</name>
<comment type="caution">
    <text evidence="1">The sequence shown here is derived from an EMBL/GenBank/DDBJ whole genome shotgun (WGS) entry which is preliminary data.</text>
</comment>
<feature type="non-terminal residue" evidence="1">
    <location>
        <position position="149"/>
    </location>
</feature>
<dbReference type="Proteomes" id="UP001142489">
    <property type="component" value="Unassembled WGS sequence"/>
</dbReference>
<evidence type="ECO:0000313" key="2">
    <source>
        <dbReference type="Proteomes" id="UP001142489"/>
    </source>
</evidence>
<keyword evidence="2" id="KW-1185">Reference proteome</keyword>
<dbReference type="AlphaFoldDB" id="A0A9Q0Y0H3"/>
<dbReference type="OrthoDB" id="9630328at2759"/>
<organism evidence="1 2">
    <name type="scientific">Phrynocephalus forsythii</name>
    <dbReference type="NCBI Taxonomy" id="171643"/>
    <lineage>
        <taxon>Eukaryota</taxon>
        <taxon>Metazoa</taxon>
        <taxon>Chordata</taxon>
        <taxon>Craniata</taxon>
        <taxon>Vertebrata</taxon>
        <taxon>Euteleostomi</taxon>
        <taxon>Lepidosauria</taxon>
        <taxon>Squamata</taxon>
        <taxon>Bifurcata</taxon>
        <taxon>Unidentata</taxon>
        <taxon>Episquamata</taxon>
        <taxon>Toxicofera</taxon>
        <taxon>Iguania</taxon>
        <taxon>Acrodonta</taxon>
        <taxon>Agamidae</taxon>
        <taxon>Agaminae</taxon>
        <taxon>Phrynocephalus</taxon>
    </lineage>
</organism>
<evidence type="ECO:0000313" key="1">
    <source>
        <dbReference type="EMBL" id="KAJ7335171.1"/>
    </source>
</evidence>